<evidence type="ECO:0000259" key="3">
    <source>
        <dbReference type="Pfam" id="PF02018"/>
    </source>
</evidence>
<feature type="signal peptide" evidence="2">
    <location>
        <begin position="1"/>
        <end position="25"/>
    </location>
</feature>
<keyword evidence="2" id="KW-0732">Signal</keyword>
<organism evidence="4 5">
    <name type="scientific">Lihuaxuella thermophila</name>
    <dbReference type="NCBI Taxonomy" id="1173111"/>
    <lineage>
        <taxon>Bacteria</taxon>
        <taxon>Bacillati</taxon>
        <taxon>Bacillota</taxon>
        <taxon>Bacilli</taxon>
        <taxon>Bacillales</taxon>
        <taxon>Thermoactinomycetaceae</taxon>
        <taxon>Lihuaxuella</taxon>
    </lineage>
</organism>
<dbReference type="Pfam" id="PF02018">
    <property type="entry name" value="CBM_4_9"/>
    <property type="match status" value="1"/>
</dbReference>
<keyword evidence="5" id="KW-1185">Reference proteome</keyword>
<protein>
    <submittedName>
        <fullName evidence="4">Carbohydrate binding domain-containing protein</fullName>
    </submittedName>
</protein>
<gene>
    <name evidence="4" type="ORF">SAMN05444955_11214</name>
</gene>
<dbReference type="AlphaFoldDB" id="A0A1H8GQS7"/>
<evidence type="ECO:0000313" key="4">
    <source>
        <dbReference type="EMBL" id="SEN46169.1"/>
    </source>
</evidence>
<evidence type="ECO:0000256" key="1">
    <source>
        <dbReference type="ARBA" id="ARBA00022801"/>
    </source>
</evidence>
<dbReference type="EMBL" id="FOCQ01000012">
    <property type="protein sequence ID" value="SEN46169.1"/>
    <property type="molecule type" value="Genomic_DNA"/>
</dbReference>
<dbReference type="SUPFAM" id="SSF48208">
    <property type="entry name" value="Six-hairpin glycosidases"/>
    <property type="match status" value="1"/>
</dbReference>
<evidence type="ECO:0000313" key="5">
    <source>
        <dbReference type="Proteomes" id="UP000199695"/>
    </source>
</evidence>
<dbReference type="InterPro" id="IPR008928">
    <property type="entry name" value="6-hairpin_glycosidase_sf"/>
</dbReference>
<sequence length="672" mass="75683">MVRMRLFLVLLGLLVALVPSVPAWAADEGTGTALSSNIWYDKYIQLEKNIYPYHESKHSSDLGWGASYQLRSLINMYRVTRDNAWLDKLVRQADTMIANADDIDHDGFLGWATWGYSPVELTNIGFETADPADSTLPAGWTRKQGTAADAYRSAEAVYRGASGLVLKSGGGQAPVIVQKLDEYVPATQYNVRLYTRTNHENTSAVVKVVDLTSGEVLHQASVNWTSFYYSSTNFFTPAEAGHEIEVQLTLQSDQADGFAHFDEVKVSGWFPYIVHDGMAGIPLAEFAHLVKQTPELRAKYGKKADAYVRFLDENIIPRWERSTYLSNCWVNVSDDLGYYRFPRMDTSGENSAGIEPAYNYNASMAHLYVLMFNLTKDPFYRDRYTKIGNYLKGALQTEGDSYIWRYWSRPGSYWEDTSHGNVEVGAFLEYYWNRIMFTGDDMRKITNRFTGYMWNGSLEDPKVSRYLDGTGGDVYSTYLMNWIELSQFDMTVWKITSQMYKKASLSHPLHLLVLSAIMKWDPESVINSDFETDDGSGKPHPAHWTIHEDGGRVALDEHNAKDGRYGLTIHPAGHSLPAAVQQWTGWKPSTAYRLTLDGKLTGNASGGKAVIRNASTQEILAEVIVTNQKWQKLSTEFVTPADANTPLEIVLTVGGQPQSAKVHFDNLDIYPR</sequence>
<evidence type="ECO:0000256" key="2">
    <source>
        <dbReference type="SAM" id="SignalP"/>
    </source>
</evidence>
<dbReference type="Gene3D" id="2.60.120.260">
    <property type="entry name" value="Galactose-binding domain-like"/>
    <property type="match status" value="2"/>
</dbReference>
<accession>A0A1H8GQS7</accession>
<feature type="chain" id="PRO_5011703354" evidence="2">
    <location>
        <begin position="26"/>
        <end position="672"/>
    </location>
</feature>
<name>A0A1H8GQS7_9BACL</name>
<proteinExistence type="predicted"/>
<dbReference type="RefSeq" id="WP_089970136.1">
    <property type="nucleotide sequence ID" value="NZ_FOCQ01000012.1"/>
</dbReference>
<dbReference type="SUPFAM" id="SSF49785">
    <property type="entry name" value="Galactose-binding domain-like"/>
    <property type="match status" value="1"/>
</dbReference>
<feature type="domain" description="CBM-cenC" evidence="3">
    <location>
        <begin position="524"/>
        <end position="651"/>
    </location>
</feature>
<dbReference type="GO" id="GO:0005975">
    <property type="term" value="P:carbohydrate metabolic process"/>
    <property type="evidence" value="ECO:0007669"/>
    <property type="project" value="InterPro"/>
</dbReference>
<dbReference type="GO" id="GO:0016798">
    <property type="term" value="F:hydrolase activity, acting on glycosyl bonds"/>
    <property type="evidence" value="ECO:0007669"/>
    <property type="project" value="InterPro"/>
</dbReference>
<dbReference type="Proteomes" id="UP000199695">
    <property type="component" value="Unassembled WGS sequence"/>
</dbReference>
<dbReference type="InterPro" id="IPR008979">
    <property type="entry name" value="Galactose-bd-like_sf"/>
</dbReference>
<dbReference type="STRING" id="1173111.SAMN05444955_11214"/>
<reference evidence="4 5" key="1">
    <citation type="submission" date="2016-10" db="EMBL/GenBank/DDBJ databases">
        <authorList>
            <person name="de Groot N.N."/>
        </authorList>
    </citation>
    <scope>NUCLEOTIDE SEQUENCE [LARGE SCALE GENOMIC DNA]</scope>
    <source>
        <strain evidence="4 5">DSM 46701</strain>
    </source>
</reference>
<keyword evidence="1" id="KW-0378">Hydrolase</keyword>
<dbReference type="InterPro" id="IPR003305">
    <property type="entry name" value="CenC_carb-bd"/>
</dbReference>